<feature type="transmembrane region" description="Helical" evidence="9">
    <location>
        <begin position="581"/>
        <end position="611"/>
    </location>
</feature>
<keyword evidence="5 9" id="KW-0732">Signal</keyword>
<dbReference type="GO" id="GO:0016020">
    <property type="term" value="C:membrane"/>
    <property type="evidence" value="ECO:0007669"/>
    <property type="project" value="UniProtKB-SubCell"/>
</dbReference>
<keyword evidence="6 9" id="KW-1133">Transmembrane helix</keyword>
<evidence type="ECO:0000256" key="5">
    <source>
        <dbReference type="ARBA" id="ARBA00022729"/>
    </source>
</evidence>
<dbReference type="GO" id="GO:0072657">
    <property type="term" value="P:protein localization to membrane"/>
    <property type="evidence" value="ECO:0007669"/>
    <property type="project" value="TreeGrafter"/>
</dbReference>
<feature type="transmembrane region" description="Helical" evidence="9">
    <location>
        <begin position="322"/>
        <end position="345"/>
    </location>
</feature>
<keyword evidence="7" id="KW-0333">Golgi apparatus</keyword>
<evidence type="ECO:0000256" key="1">
    <source>
        <dbReference type="ARBA" id="ARBA00004141"/>
    </source>
</evidence>
<dbReference type="OMA" id="VPFIACC"/>
<keyword evidence="8 9" id="KW-0472">Membrane</keyword>
<comment type="similarity">
    <text evidence="3 9">Belongs to the nonaspanin (TM9SF) (TC 9.A.2) family.</text>
</comment>
<dbReference type="VEuPathDB" id="TriTrypDB:Lsey_0066_0300"/>
<evidence type="ECO:0000256" key="2">
    <source>
        <dbReference type="ARBA" id="ARBA00004555"/>
    </source>
</evidence>
<reference evidence="10 11" key="1">
    <citation type="journal article" date="2015" name="PLoS Pathog.">
        <title>Leptomonas seymouri: Adaptations to the Dixenous Life Cycle Analyzed by Genome Sequencing, Transcriptome Profiling and Co-infection with Leishmania donovani.</title>
        <authorList>
            <person name="Kraeva N."/>
            <person name="Butenko A."/>
            <person name="Hlavacova J."/>
            <person name="Kostygov A."/>
            <person name="Myskova J."/>
            <person name="Grybchuk D."/>
            <person name="Lestinova T."/>
            <person name="Votypka J."/>
            <person name="Volf P."/>
            <person name="Opperdoes F."/>
            <person name="Flegontov P."/>
            <person name="Lukes J."/>
            <person name="Yurchenko V."/>
        </authorList>
    </citation>
    <scope>NUCLEOTIDE SEQUENCE [LARGE SCALE GENOMIC DNA]</scope>
    <source>
        <strain evidence="10 11">ATCC 30220</strain>
    </source>
</reference>
<feature type="signal peptide" evidence="9">
    <location>
        <begin position="1"/>
        <end position="23"/>
    </location>
</feature>
<proteinExistence type="inferred from homology"/>
<evidence type="ECO:0000256" key="6">
    <source>
        <dbReference type="ARBA" id="ARBA00022989"/>
    </source>
</evidence>
<keyword evidence="11" id="KW-1185">Reference proteome</keyword>
<evidence type="ECO:0000313" key="10">
    <source>
        <dbReference type="EMBL" id="KPI88002.1"/>
    </source>
</evidence>
<feature type="chain" id="PRO_5007355450" description="Transmembrane 9 superfamily member" evidence="9">
    <location>
        <begin position="24"/>
        <end position="621"/>
    </location>
</feature>
<feature type="transmembrane region" description="Helical" evidence="9">
    <location>
        <begin position="357"/>
        <end position="377"/>
    </location>
</feature>
<evidence type="ECO:0000313" key="11">
    <source>
        <dbReference type="Proteomes" id="UP000038009"/>
    </source>
</evidence>
<dbReference type="Proteomes" id="UP000038009">
    <property type="component" value="Unassembled WGS sequence"/>
</dbReference>
<organism evidence="10 11">
    <name type="scientific">Leptomonas seymouri</name>
    <dbReference type="NCBI Taxonomy" id="5684"/>
    <lineage>
        <taxon>Eukaryota</taxon>
        <taxon>Discoba</taxon>
        <taxon>Euglenozoa</taxon>
        <taxon>Kinetoplastea</taxon>
        <taxon>Metakinetoplastina</taxon>
        <taxon>Trypanosomatida</taxon>
        <taxon>Trypanosomatidae</taxon>
        <taxon>Leishmaniinae</taxon>
        <taxon>Leptomonas</taxon>
    </lineage>
</organism>
<dbReference type="Pfam" id="PF02990">
    <property type="entry name" value="EMP70"/>
    <property type="match status" value="1"/>
</dbReference>
<feature type="transmembrane region" description="Helical" evidence="9">
    <location>
        <begin position="398"/>
        <end position="417"/>
    </location>
</feature>
<dbReference type="PANTHER" id="PTHR10766:SF55">
    <property type="entry name" value="TRANSMEMBRANE 9 SUPERFAMILY MEMBER 4"/>
    <property type="match status" value="1"/>
</dbReference>
<sequence>MNARAVLVVALTALLYAAYVASAASPIFVNYKKGDVISPRANAYRSRRTLMPFNYYSIPMCKPPNEKMEQDKVSAGIGEILMGNRLVPTLFEFKVAVDEECKQLCVANFMRKDLIRARQLIDNLYDVRMFLDHWPLVSSRLVNDGTVTYRKGYPIGISPKTLSPQRKIYNHLDFTIRYRADVLGGYILLGFHVTPQSYANISTCNSSTLLVTENVTMKFALPFADEVNIPFTYSVKWEESSSSYLIAHSAQEVMQKRGHKIAAMYGVLITVLVGIVVAFVMLRTVRKDLAIYFDEELDESEMREGSGWKLVRGDVFRPPPQAILLSTLVGAGSQISATMLVTMLLCSTGAVNPDIRGNFLTAILTVFLFLHIVSGFVTSRLLKLFGMDSWKVAMQCMATFPLALGGGILTINFIHWINHTTAAIPFGTIVLIALMWVVVSLPFGAAGVFCGYRMDRIAVAAKVSSIPRLIPAEAGSKTIYYAILGSVVPFVACCVEVSYVLNAFWREEQMYMFGLLTFFLLTVMALCAEVGIIVTYFTLCDEDYRWWWRSFGALAATGAYVFCFSIFFLKRSLEIRLLGSIILFLAYMLGVSVMFGLALGTISFIGSFWLVQGMYGAIKAD</sequence>
<protein>
    <recommendedName>
        <fullName evidence="9">Transmembrane 9 superfamily member</fullName>
    </recommendedName>
</protein>
<comment type="caution">
    <text evidence="10">The sequence shown here is derived from an EMBL/GenBank/DDBJ whole genome shotgun (WGS) entry which is preliminary data.</text>
</comment>
<evidence type="ECO:0000256" key="9">
    <source>
        <dbReference type="RuleBase" id="RU363079"/>
    </source>
</evidence>
<dbReference type="AlphaFoldDB" id="A0A0N1I6Y7"/>
<evidence type="ECO:0000256" key="3">
    <source>
        <dbReference type="ARBA" id="ARBA00005227"/>
    </source>
</evidence>
<evidence type="ECO:0000256" key="4">
    <source>
        <dbReference type="ARBA" id="ARBA00022692"/>
    </source>
</evidence>
<gene>
    <name evidence="10" type="ORF">ABL78_2938</name>
</gene>
<dbReference type="EMBL" id="LJSK01000066">
    <property type="protein sequence ID" value="KPI88002.1"/>
    <property type="molecule type" value="Genomic_DNA"/>
</dbReference>
<keyword evidence="4 9" id="KW-0812">Transmembrane</keyword>
<comment type="subcellular location">
    <subcellularLocation>
        <location evidence="2">Golgi apparatus</location>
    </subcellularLocation>
    <subcellularLocation>
        <location evidence="1">Membrane</location>
        <topology evidence="1">Multi-pass membrane protein</topology>
    </subcellularLocation>
</comment>
<feature type="transmembrane region" description="Helical" evidence="9">
    <location>
        <begin position="423"/>
        <end position="452"/>
    </location>
</feature>
<evidence type="ECO:0000256" key="7">
    <source>
        <dbReference type="ARBA" id="ARBA00023034"/>
    </source>
</evidence>
<feature type="transmembrane region" description="Helical" evidence="9">
    <location>
        <begin position="478"/>
        <end position="501"/>
    </location>
</feature>
<feature type="transmembrane region" description="Helical" evidence="9">
    <location>
        <begin position="262"/>
        <end position="282"/>
    </location>
</feature>
<dbReference type="GO" id="GO:0005794">
    <property type="term" value="C:Golgi apparatus"/>
    <property type="evidence" value="ECO:0007669"/>
    <property type="project" value="UniProtKB-SubCell"/>
</dbReference>
<name>A0A0N1I6Y7_LEPSE</name>
<dbReference type="PANTHER" id="PTHR10766">
    <property type="entry name" value="TRANSMEMBRANE 9 SUPERFAMILY PROTEIN"/>
    <property type="match status" value="1"/>
</dbReference>
<feature type="transmembrane region" description="Helical" evidence="9">
    <location>
        <begin position="513"/>
        <end position="539"/>
    </location>
</feature>
<feature type="transmembrane region" description="Helical" evidence="9">
    <location>
        <begin position="551"/>
        <end position="569"/>
    </location>
</feature>
<evidence type="ECO:0000256" key="8">
    <source>
        <dbReference type="ARBA" id="ARBA00023136"/>
    </source>
</evidence>
<dbReference type="OrthoDB" id="1666796at2759"/>
<accession>A0A0N1I6Y7</accession>
<dbReference type="InterPro" id="IPR004240">
    <property type="entry name" value="EMP70"/>
</dbReference>